<sequence length="534" mass="59282">MNQKLINQNSRPSDADTRLVLSGMHPDPTVCRVGDHYYLATSSFGFFPGIPLYVSEDLINWRFLRHILSRPEQLPLAADQPVIGRGIFAPTLRHDGERFYLVTTNFLQGGNFIVSATDPAGEWSAPVWIEDAYQGGIDPSITFLDDGRVLYQVTWDESRGDQLGITQFEIDLATGKGLSPRQHLSEGCGWKAVEGPHLFNKGQYWYLLLAEGGTEAGHRVTISRSETPWGPWTSCPHNPILCHSGIQSPIQNTGHADLFEGKDGQWWIVFLGVRPLGHPPVHITGRETFIASVEWSDEGWPIVNNGKPITLAAETDADLKDGSTLWSDEFSSDELHHRWVTLNAAYRSIYSTCGDGKLTLHAKSASLSEKTIHAFVGTRLDGHNRCYETRLSRLAPGAKAGIAVFMETFGYYSLGIQEEDGAARATFTRRVLDMETTQTVPLEKQDEYPLRVALNRSSMFWSYSYAEFVFSIETQEGVWTEIGRGTSRLLGSEVIGGFTGLLVGMYCLRNDPQASASADFRCFTATSLEKEGVS</sequence>
<name>A0A8J3DAM0_9BACT</name>
<evidence type="ECO:0000259" key="7">
    <source>
        <dbReference type="Pfam" id="PF17851"/>
    </source>
</evidence>
<evidence type="ECO:0000313" key="8">
    <source>
        <dbReference type="EMBL" id="GHC02662.1"/>
    </source>
</evidence>
<gene>
    <name evidence="8" type="ORF">GCM10007047_19090</name>
</gene>
<feature type="site" description="Important for catalytic activity, responsible for pKa modulation of the active site Glu and correct orientation of both the proton donor and substrate" evidence="5">
    <location>
        <position position="138"/>
    </location>
</feature>
<evidence type="ECO:0000256" key="5">
    <source>
        <dbReference type="PIRSR" id="PIRSR606710-2"/>
    </source>
</evidence>
<dbReference type="InterPro" id="IPR006710">
    <property type="entry name" value="Glyco_hydro_43"/>
</dbReference>
<dbReference type="SUPFAM" id="SSF49899">
    <property type="entry name" value="Concanavalin A-like lectins/glucanases"/>
    <property type="match status" value="1"/>
</dbReference>
<dbReference type="RefSeq" id="WP_189514480.1">
    <property type="nucleotide sequence ID" value="NZ_BMXG01000010.1"/>
</dbReference>
<dbReference type="Gene3D" id="2.60.120.200">
    <property type="match status" value="1"/>
</dbReference>
<dbReference type="CDD" id="cd18617">
    <property type="entry name" value="GH43_XynB-like"/>
    <property type="match status" value="1"/>
</dbReference>
<evidence type="ECO:0000256" key="3">
    <source>
        <dbReference type="ARBA" id="ARBA00023295"/>
    </source>
</evidence>
<dbReference type="SUPFAM" id="SSF75005">
    <property type="entry name" value="Arabinanase/levansucrase/invertase"/>
    <property type="match status" value="1"/>
</dbReference>
<dbReference type="Pfam" id="PF17851">
    <property type="entry name" value="GH43_C2"/>
    <property type="match status" value="1"/>
</dbReference>
<reference evidence="8" key="1">
    <citation type="journal article" date="2014" name="Int. J. Syst. Evol. Microbiol.">
        <title>Complete genome sequence of Corynebacterium casei LMG S-19264T (=DSM 44701T), isolated from a smear-ripened cheese.</title>
        <authorList>
            <consortium name="US DOE Joint Genome Institute (JGI-PGF)"/>
            <person name="Walter F."/>
            <person name="Albersmeier A."/>
            <person name="Kalinowski J."/>
            <person name="Ruckert C."/>
        </authorList>
    </citation>
    <scope>NUCLEOTIDE SEQUENCE</scope>
    <source>
        <strain evidence="8">KCTC 12870</strain>
    </source>
</reference>
<dbReference type="InterPro" id="IPR051795">
    <property type="entry name" value="Glycosyl_Hydrlase_43"/>
</dbReference>
<evidence type="ECO:0000256" key="2">
    <source>
        <dbReference type="ARBA" id="ARBA00022801"/>
    </source>
</evidence>
<organism evidence="8 9">
    <name type="scientific">Cerasicoccus arenae</name>
    <dbReference type="NCBI Taxonomy" id="424488"/>
    <lineage>
        <taxon>Bacteria</taxon>
        <taxon>Pseudomonadati</taxon>
        <taxon>Verrucomicrobiota</taxon>
        <taxon>Opitutia</taxon>
        <taxon>Puniceicoccales</taxon>
        <taxon>Cerasicoccaceae</taxon>
        <taxon>Cerasicoccus</taxon>
    </lineage>
</organism>
<dbReference type="InterPro" id="IPR013320">
    <property type="entry name" value="ConA-like_dom_sf"/>
</dbReference>
<feature type="active site" description="Proton acceptor" evidence="4">
    <location>
        <position position="27"/>
    </location>
</feature>
<evidence type="ECO:0000256" key="4">
    <source>
        <dbReference type="PIRSR" id="PIRSR606710-1"/>
    </source>
</evidence>
<dbReference type="AlphaFoldDB" id="A0A8J3DAM0"/>
<reference evidence="8" key="2">
    <citation type="submission" date="2020-09" db="EMBL/GenBank/DDBJ databases">
        <authorList>
            <person name="Sun Q."/>
            <person name="Kim S."/>
        </authorList>
    </citation>
    <scope>NUCLEOTIDE SEQUENCE</scope>
    <source>
        <strain evidence="8">KCTC 12870</strain>
    </source>
</reference>
<dbReference type="PANTHER" id="PTHR42812:SF12">
    <property type="entry name" value="BETA-XYLOSIDASE-RELATED"/>
    <property type="match status" value="1"/>
</dbReference>
<keyword evidence="3 6" id="KW-0326">Glycosidase</keyword>
<feature type="active site" description="Proton donor" evidence="4">
    <location>
        <position position="194"/>
    </location>
</feature>
<dbReference type="Pfam" id="PF04616">
    <property type="entry name" value="Glyco_hydro_43"/>
    <property type="match status" value="1"/>
</dbReference>
<dbReference type="GO" id="GO:0004553">
    <property type="term" value="F:hydrolase activity, hydrolyzing O-glycosyl compounds"/>
    <property type="evidence" value="ECO:0007669"/>
    <property type="project" value="InterPro"/>
</dbReference>
<comment type="similarity">
    <text evidence="1 6">Belongs to the glycosyl hydrolase 43 family.</text>
</comment>
<comment type="caution">
    <text evidence="8">The sequence shown here is derived from an EMBL/GenBank/DDBJ whole genome shotgun (WGS) entry which is preliminary data.</text>
</comment>
<dbReference type="EMBL" id="BMXG01000010">
    <property type="protein sequence ID" value="GHC02662.1"/>
    <property type="molecule type" value="Genomic_DNA"/>
</dbReference>
<feature type="domain" description="Beta-xylosidase C-terminal Concanavalin A-like" evidence="7">
    <location>
        <begin position="327"/>
        <end position="524"/>
    </location>
</feature>
<dbReference type="PANTHER" id="PTHR42812">
    <property type="entry name" value="BETA-XYLOSIDASE"/>
    <property type="match status" value="1"/>
</dbReference>
<evidence type="ECO:0000256" key="6">
    <source>
        <dbReference type="RuleBase" id="RU361187"/>
    </source>
</evidence>
<protein>
    <submittedName>
        <fullName evidence="8">Glycoside hydrolase 43 family protein</fullName>
    </submittedName>
</protein>
<dbReference type="GO" id="GO:0005975">
    <property type="term" value="P:carbohydrate metabolic process"/>
    <property type="evidence" value="ECO:0007669"/>
    <property type="project" value="InterPro"/>
</dbReference>
<proteinExistence type="inferred from homology"/>
<evidence type="ECO:0000313" key="9">
    <source>
        <dbReference type="Proteomes" id="UP000642829"/>
    </source>
</evidence>
<dbReference type="Gene3D" id="2.115.10.20">
    <property type="entry name" value="Glycosyl hydrolase domain, family 43"/>
    <property type="match status" value="1"/>
</dbReference>
<dbReference type="Proteomes" id="UP000642829">
    <property type="component" value="Unassembled WGS sequence"/>
</dbReference>
<keyword evidence="2 6" id="KW-0378">Hydrolase</keyword>
<evidence type="ECO:0000256" key="1">
    <source>
        <dbReference type="ARBA" id="ARBA00009865"/>
    </source>
</evidence>
<dbReference type="InterPro" id="IPR023296">
    <property type="entry name" value="Glyco_hydro_beta-prop_sf"/>
</dbReference>
<keyword evidence="9" id="KW-1185">Reference proteome</keyword>
<accession>A0A8J3DAM0</accession>
<dbReference type="InterPro" id="IPR041542">
    <property type="entry name" value="GH43_C2"/>
</dbReference>